<evidence type="ECO:0000256" key="4">
    <source>
        <dbReference type="ARBA" id="ARBA00022490"/>
    </source>
</evidence>
<evidence type="ECO:0000256" key="8">
    <source>
        <dbReference type="ARBA" id="ARBA00023239"/>
    </source>
</evidence>
<dbReference type="HAMAP" id="MF_00418">
    <property type="entry name" value="DapA"/>
    <property type="match status" value="1"/>
</dbReference>
<comment type="pathway">
    <text evidence="2 11">Amino-acid biosynthesis; L-lysine biosynthesis via DAP pathway; (S)-tetrahydrodipicolinate from L-aspartate: step 3/4.</text>
</comment>
<dbReference type="InterPro" id="IPR020624">
    <property type="entry name" value="Schiff_base-form_aldolases_CS"/>
</dbReference>
<organism evidence="14 15">
    <name type="scientific">Haloquadratum walsbyi (strain DSM 16854 / JCM 12705 / C23)</name>
    <dbReference type="NCBI Taxonomy" id="768065"/>
    <lineage>
        <taxon>Archaea</taxon>
        <taxon>Methanobacteriati</taxon>
        <taxon>Methanobacteriota</taxon>
        <taxon>Stenosarchaea group</taxon>
        <taxon>Halobacteria</taxon>
        <taxon>Halobacteriales</taxon>
        <taxon>Haloferacaceae</taxon>
        <taxon>Haloquadratum</taxon>
    </lineage>
</organism>
<evidence type="ECO:0000256" key="5">
    <source>
        <dbReference type="ARBA" id="ARBA00022605"/>
    </source>
</evidence>
<dbReference type="OrthoDB" id="33636at2157"/>
<dbReference type="GO" id="GO:0008675">
    <property type="term" value="F:2-dehydro-3-deoxy-phosphogluconate aldolase activity"/>
    <property type="evidence" value="ECO:0007669"/>
    <property type="project" value="UniProtKB-ARBA"/>
</dbReference>
<accession>G0LKC2</accession>
<dbReference type="Proteomes" id="UP000007954">
    <property type="component" value="Chromosome"/>
</dbReference>
<dbReference type="CDD" id="cd00950">
    <property type="entry name" value="DHDPS"/>
    <property type="match status" value="1"/>
</dbReference>
<dbReference type="EC" id="4.3.3.7" evidence="3 11"/>
<protein>
    <recommendedName>
        <fullName evidence="3 11">4-hydroxy-tetrahydrodipicolinate synthase</fullName>
        <shortName evidence="11">HTPA synthase</shortName>
        <ecNumber evidence="3 11">4.3.3.7</ecNumber>
    </recommendedName>
</protein>
<dbReference type="InterPro" id="IPR002220">
    <property type="entry name" value="DapA-like"/>
</dbReference>
<keyword evidence="5 11" id="KW-0028">Amino-acid biosynthesis</keyword>
<name>G0LKC2_HALWC</name>
<feature type="active site" description="Proton donor/acceptor" evidence="11 12">
    <location>
        <position position="136"/>
    </location>
</feature>
<evidence type="ECO:0000256" key="13">
    <source>
        <dbReference type="PIRSR" id="PIRSR001365-2"/>
    </source>
</evidence>
<evidence type="ECO:0000256" key="1">
    <source>
        <dbReference type="ARBA" id="ARBA00003294"/>
    </source>
</evidence>
<dbReference type="EMBL" id="FR746099">
    <property type="protein sequence ID" value="CCC39548.1"/>
    <property type="molecule type" value="Genomic_DNA"/>
</dbReference>
<evidence type="ECO:0000313" key="14">
    <source>
        <dbReference type="EMBL" id="CCC39548.1"/>
    </source>
</evidence>
<feature type="binding site" evidence="11 13">
    <location>
        <position position="49"/>
    </location>
    <ligand>
        <name>pyruvate</name>
        <dbReference type="ChEBI" id="CHEBI:15361"/>
    </ligand>
</feature>
<proteinExistence type="inferred from homology"/>
<dbReference type="InterPro" id="IPR005263">
    <property type="entry name" value="DapA"/>
</dbReference>
<gene>
    <name evidence="11 14" type="primary">dapA</name>
    <name evidence="14" type="ordered locus">Hqrw_1607</name>
</gene>
<dbReference type="KEGG" id="hwc:Hqrw_1607"/>
<evidence type="ECO:0000256" key="3">
    <source>
        <dbReference type="ARBA" id="ARBA00012086"/>
    </source>
</evidence>
<evidence type="ECO:0000256" key="2">
    <source>
        <dbReference type="ARBA" id="ARBA00005120"/>
    </source>
</evidence>
<keyword evidence="7 11" id="KW-0457">Lysine biosynthesis</keyword>
<dbReference type="PIRSF" id="PIRSF001365">
    <property type="entry name" value="DHDPS"/>
    <property type="match status" value="1"/>
</dbReference>
<dbReference type="PANTHER" id="PTHR12128">
    <property type="entry name" value="DIHYDRODIPICOLINATE SYNTHASE"/>
    <property type="match status" value="1"/>
</dbReference>
<dbReference type="UniPathway" id="UPA00034">
    <property type="reaction ID" value="UER00017"/>
</dbReference>
<dbReference type="PRINTS" id="PR00146">
    <property type="entry name" value="DHPICSNTHASE"/>
</dbReference>
<comment type="subunit">
    <text evidence="11">Homotetramer; dimer of dimers.</text>
</comment>
<evidence type="ECO:0000256" key="11">
    <source>
        <dbReference type="HAMAP-Rule" id="MF_00418"/>
    </source>
</evidence>
<evidence type="ECO:0000256" key="9">
    <source>
        <dbReference type="ARBA" id="ARBA00023270"/>
    </source>
</evidence>
<dbReference type="InterPro" id="IPR013785">
    <property type="entry name" value="Aldolase_TIM"/>
</dbReference>
<comment type="function">
    <text evidence="1 11">Catalyzes the condensation of (S)-aspartate-beta-semialdehyde [(S)-ASA] and pyruvate to 4-hydroxy-tetrahydrodipicolinate (HTPA).</text>
</comment>
<evidence type="ECO:0000256" key="12">
    <source>
        <dbReference type="PIRSR" id="PIRSR001365-1"/>
    </source>
</evidence>
<dbReference type="RefSeq" id="WP_014555386.1">
    <property type="nucleotide sequence ID" value="NC_017459.1"/>
</dbReference>
<keyword evidence="8 11" id="KW-0456">Lyase</keyword>
<dbReference type="GO" id="GO:0019877">
    <property type="term" value="P:diaminopimelate biosynthetic process"/>
    <property type="evidence" value="ECO:0007669"/>
    <property type="project" value="UniProtKB-UniRule"/>
</dbReference>
<dbReference type="GO" id="GO:0008840">
    <property type="term" value="F:4-hydroxy-tetrahydrodipicolinate synthase activity"/>
    <property type="evidence" value="ECO:0007669"/>
    <property type="project" value="UniProtKB-UniRule"/>
</dbReference>
<keyword evidence="6 11" id="KW-0220">Diaminopimelate biosynthesis</keyword>
<reference evidence="14 15" key="1">
    <citation type="journal article" date="2011" name="PLoS ONE">
        <title>Haloquadratum walsbyi: limited diversity in a global pond.</title>
        <authorList>
            <person name="Dyall-Smith M."/>
            <person name="Pfeiffer F."/>
            <person name="Klee K."/>
            <person name="Palm P."/>
            <person name="Gross K."/>
            <person name="Schuster S.C."/>
            <person name="Rampp M."/>
            <person name="Oesterhelt D."/>
        </authorList>
    </citation>
    <scope>NUCLEOTIDE SEQUENCE [LARGE SCALE GENOMIC DNA]</scope>
    <source>
        <strain evidence="15">DSM 16854 / JCM 12705 / C23</strain>
    </source>
</reference>
<dbReference type="GO" id="GO:0005737">
    <property type="term" value="C:cytoplasm"/>
    <property type="evidence" value="ECO:0007669"/>
    <property type="project" value="UniProtKB-SubCell"/>
</dbReference>
<sequence length="307" mass="32583">MTDIDLTGVFPAMTTPFTPDGRIDYDILAQNAQRLETAGVSGLVPAGSTGESATLTHDEHIDVIETVIDSVNDVPVIAGSGSNSTREALNLSERAADAGADALLLISPYYNIPEQAGLKDHYRTIADAIDIPQIVYNVPGRTGTNIEPETVATLASHRNIVGYKAASGDVGQISSVVEQTRSEAFSVLSGDDILTLPICGLGGSGVISVGANIEPAQTTAMVGAAVSGDYDRARNLHYQLAPLFEHLFVETNPIPVKAAMEYRDYGPGTLRPPLTDLSDKHRKRLESILDDLDADREMALAGQTEVI</sequence>
<dbReference type="SMART" id="SM01130">
    <property type="entry name" value="DHDPS"/>
    <property type="match status" value="1"/>
</dbReference>
<dbReference type="Pfam" id="PF00701">
    <property type="entry name" value="DHDPS"/>
    <property type="match status" value="1"/>
</dbReference>
<dbReference type="SUPFAM" id="SSF51569">
    <property type="entry name" value="Aldolase"/>
    <property type="match status" value="1"/>
</dbReference>
<dbReference type="Gene3D" id="3.20.20.70">
    <property type="entry name" value="Aldolase class I"/>
    <property type="match status" value="1"/>
</dbReference>
<dbReference type="AlphaFoldDB" id="G0LKC2"/>
<dbReference type="NCBIfam" id="TIGR00674">
    <property type="entry name" value="dapA"/>
    <property type="match status" value="1"/>
</dbReference>
<dbReference type="PANTHER" id="PTHR12128:SF66">
    <property type="entry name" value="4-HYDROXY-2-OXOGLUTARATE ALDOLASE, MITOCHONDRIAL"/>
    <property type="match status" value="1"/>
</dbReference>
<evidence type="ECO:0000256" key="10">
    <source>
        <dbReference type="ARBA" id="ARBA00047836"/>
    </source>
</evidence>
<comment type="caution">
    <text evidence="11">Was originally thought to be a dihydrodipicolinate synthase (DHDPS), catalyzing the condensation of (S)-aspartate-beta-semialdehyde [(S)-ASA] and pyruvate to dihydrodipicolinate (DHDP). However, it was shown in E.coli that the product of the enzymatic reaction is not dihydrodipicolinate but in fact (4S)-4-hydroxy-2,3,4,5-tetrahydro-(2S)-dipicolinic acid (HTPA), and that the consecutive dehydration reaction leading to DHDP is not spontaneous but catalyzed by DapB.</text>
</comment>
<dbReference type="HOGENOM" id="CLU_049343_7_0_2"/>
<dbReference type="PROSITE" id="PS00665">
    <property type="entry name" value="DHDPS_1"/>
    <property type="match status" value="1"/>
</dbReference>
<feature type="active site" description="Schiff-base intermediate with substrate" evidence="11 12">
    <location>
        <position position="164"/>
    </location>
</feature>
<evidence type="ECO:0000313" key="15">
    <source>
        <dbReference type="Proteomes" id="UP000007954"/>
    </source>
</evidence>
<feature type="site" description="Part of a proton relay during catalysis" evidence="11">
    <location>
        <position position="110"/>
    </location>
</feature>
<feature type="site" description="Part of a proton relay during catalysis" evidence="11">
    <location>
        <position position="48"/>
    </location>
</feature>
<comment type="catalytic activity">
    <reaction evidence="10 11">
        <text>L-aspartate 4-semialdehyde + pyruvate = (2S,4S)-4-hydroxy-2,3,4,5-tetrahydrodipicolinate + H2O + H(+)</text>
        <dbReference type="Rhea" id="RHEA:34171"/>
        <dbReference type="ChEBI" id="CHEBI:15361"/>
        <dbReference type="ChEBI" id="CHEBI:15377"/>
        <dbReference type="ChEBI" id="CHEBI:15378"/>
        <dbReference type="ChEBI" id="CHEBI:67139"/>
        <dbReference type="ChEBI" id="CHEBI:537519"/>
        <dbReference type="EC" id="4.3.3.7"/>
    </reaction>
</comment>
<keyword evidence="4 11" id="KW-0963">Cytoplasm</keyword>
<comment type="similarity">
    <text evidence="11">Belongs to the DapA family.</text>
</comment>
<comment type="subcellular location">
    <subcellularLocation>
        <location evidence="11">Cytoplasm</location>
    </subcellularLocation>
</comment>
<dbReference type="GO" id="GO:0009089">
    <property type="term" value="P:lysine biosynthetic process via diaminopimelate"/>
    <property type="evidence" value="ECO:0007669"/>
    <property type="project" value="UniProtKB-UniRule"/>
</dbReference>
<evidence type="ECO:0000256" key="6">
    <source>
        <dbReference type="ARBA" id="ARBA00022915"/>
    </source>
</evidence>
<keyword evidence="9 11" id="KW-0704">Schiff base</keyword>
<evidence type="ECO:0000256" key="7">
    <source>
        <dbReference type="ARBA" id="ARBA00023154"/>
    </source>
</evidence>
<feature type="binding site" evidence="11 13">
    <location>
        <position position="207"/>
    </location>
    <ligand>
        <name>pyruvate</name>
        <dbReference type="ChEBI" id="CHEBI:15361"/>
    </ligand>
</feature>
<dbReference type="GeneID" id="12446286"/>